<gene>
    <name evidence="2" type="ORF">V9T40_004484</name>
</gene>
<accession>A0AAN9TU34</accession>
<comment type="caution">
    <text evidence="2">The sequence shown here is derived from an EMBL/GenBank/DDBJ whole genome shotgun (WGS) entry which is preliminary data.</text>
</comment>
<keyword evidence="3" id="KW-1185">Reference proteome</keyword>
<feature type="region of interest" description="Disordered" evidence="1">
    <location>
        <begin position="48"/>
        <end position="74"/>
    </location>
</feature>
<protein>
    <submittedName>
        <fullName evidence="2">Uncharacterized protein</fullName>
    </submittedName>
</protein>
<proteinExistence type="predicted"/>
<reference evidence="2 3" key="1">
    <citation type="submission" date="2024-03" db="EMBL/GenBank/DDBJ databases">
        <title>Adaptation during the transition from Ophiocordyceps entomopathogen to insect associate is accompanied by gene loss and intensified selection.</title>
        <authorList>
            <person name="Ward C.M."/>
            <person name="Onetto C.A."/>
            <person name="Borneman A.R."/>
        </authorList>
    </citation>
    <scope>NUCLEOTIDE SEQUENCE [LARGE SCALE GENOMIC DNA]</scope>
    <source>
        <strain evidence="2">AWRI1</strain>
        <tissue evidence="2">Single Adult Female</tissue>
    </source>
</reference>
<evidence type="ECO:0000313" key="2">
    <source>
        <dbReference type="EMBL" id="KAK7604211.1"/>
    </source>
</evidence>
<evidence type="ECO:0000313" key="3">
    <source>
        <dbReference type="Proteomes" id="UP001367676"/>
    </source>
</evidence>
<dbReference type="EMBL" id="JBBCAQ010000004">
    <property type="protein sequence ID" value="KAK7604211.1"/>
    <property type="molecule type" value="Genomic_DNA"/>
</dbReference>
<feature type="compositionally biased region" description="Pro residues" evidence="1">
    <location>
        <begin position="61"/>
        <end position="74"/>
    </location>
</feature>
<evidence type="ECO:0000256" key="1">
    <source>
        <dbReference type="SAM" id="MobiDB-lite"/>
    </source>
</evidence>
<name>A0AAN9TU34_9HEMI</name>
<feature type="compositionally biased region" description="Basic residues" evidence="1">
    <location>
        <begin position="48"/>
        <end position="60"/>
    </location>
</feature>
<organism evidence="2 3">
    <name type="scientific">Parthenolecanium corni</name>
    <dbReference type="NCBI Taxonomy" id="536013"/>
    <lineage>
        <taxon>Eukaryota</taxon>
        <taxon>Metazoa</taxon>
        <taxon>Ecdysozoa</taxon>
        <taxon>Arthropoda</taxon>
        <taxon>Hexapoda</taxon>
        <taxon>Insecta</taxon>
        <taxon>Pterygota</taxon>
        <taxon>Neoptera</taxon>
        <taxon>Paraneoptera</taxon>
        <taxon>Hemiptera</taxon>
        <taxon>Sternorrhyncha</taxon>
        <taxon>Coccoidea</taxon>
        <taxon>Coccidae</taxon>
        <taxon>Parthenolecanium</taxon>
    </lineage>
</organism>
<dbReference type="Proteomes" id="UP001367676">
    <property type="component" value="Unassembled WGS sequence"/>
</dbReference>
<sequence>MGELFHPALIVPRPRPPCLPPPLLWPQFTQFDEKRRLPLPQKRRTCASPRCIHRRLRRPPGHPALPPSPRHIPS</sequence>
<dbReference type="AlphaFoldDB" id="A0AAN9TU34"/>